<dbReference type="AlphaFoldDB" id="A0A0E9PST1"/>
<evidence type="ECO:0000256" key="1">
    <source>
        <dbReference type="SAM" id="SignalP"/>
    </source>
</evidence>
<sequence>MQFYLHLCCTMFIVLGTAAGPHSITPPLTRSA</sequence>
<keyword evidence="1" id="KW-0732">Signal</keyword>
<accession>A0A0E9PST1</accession>
<proteinExistence type="predicted"/>
<dbReference type="EMBL" id="GBXM01101260">
    <property type="protein sequence ID" value="JAH07317.1"/>
    <property type="molecule type" value="Transcribed_RNA"/>
</dbReference>
<reference evidence="2" key="2">
    <citation type="journal article" date="2015" name="Fish Shellfish Immunol.">
        <title>Early steps in the European eel (Anguilla anguilla)-Vibrio vulnificus interaction in the gills: Role of the RtxA13 toxin.</title>
        <authorList>
            <person name="Callol A."/>
            <person name="Pajuelo D."/>
            <person name="Ebbesson L."/>
            <person name="Teles M."/>
            <person name="MacKenzie S."/>
            <person name="Amaro C."/>
        </authorList>
    </citation>
    <scope>NUCLEOTIDE SEQUENCE</scope>
</reference>
<protein>
    <submittedName>
        <fullName evidence="2">Uncharacterized protein</fullName>
    </submittedName>
</protein>
<name>A0A0E9PST1_ANGAN</name>
<reference evidence="2" key="1">
    <citation type="submission" date="2014-11" db="EMBL/GenBank/DDBJ databases">
        <authorList>
            <person name="Amaro Gonzalez C."/>
        </authorList>
    </citation>
    <scope>NUCLEOTIDE SEQUENCE</scope>
</reference>
<feature type="signal peptide" evidence="1">
    <location>
        <begin position="1"/>
        <end position="19"/>
    </location>
</feature>
<evidence type="ECO:0000313" key="2">
    <source>
        <dbReference type="EMBL" id="JAH07317.1"/>
    </source>
</evidence>
<organism evidence="2">
    <name type="scientific">Anguilla anguilla</name>
    <name type="common">European freshwater eel</name>
    <name type="synonym">Muraena anguilla</name>
    <dbReference type="NCBI Taxonomy" id="7936"/>
    <lineage>
        <taxon>Eukaryota</taxon>
        <taxon>Metazoa</taxon>
        <taxon>Chordata</taxon>
        <taxon>Craniata</taxon>
        <taxon>Vertebrata</taxon>
        <taxon>Euteleostomi</taxon>
        <taxon>Actinopterygii</taxon>
        <taxon>Neopterygii</taxon>
        <taxon>Teleostei</taxon>
        <taxon>Anguilliformes</taxon>
        <taxon>Anguillidae</taxon>
        <taxon>Anguilla</taxon>
    </lineage>
</organism>
<feature type="chain" id="PRO_5002431053" evidence="1">
    <location>
        <begin position="20"/>
        <end position="32"/>
    </location>
</feature>